<dbReference type="AlphaFoldDB" id="A6HAQ5"/>
<evidence type="ECO:0000313" key="2">
    <source>
        <dbReference type="EMBL" id="EDM03110.1"/>
    </source>
</evidence>
<evidence type="ECO:0000313" key="3">
    <source>
        <dbReference type="Proteomes" id="UP000234681"/>
    </source>
</evidence>
<dbReference type="EMBL" id="CH473947">
    <property type="protein sequence ID" value="EDM03110.1"/>
    <property type="molecule type" value="Genomic_DNA"/>
</dbReference>
<organism evidence="2 3">
    <name type="scientific">Rattus norvegicus</name>
    <name type="common">Rat</name>
    <dbReference type="NCBI Taxonomy" id="10116"/>
    <lineage>
        <taxon>Eukaryota</taxon>
        <taxon>Metazoa</taxon>
        <taxon>Chordata</taxon>
        <taxon>Craniata</taxon>
        <taxon>Vertebrata</taxon>
        <taxon>Euteleostomi</taxon>
        <taxon>Mammalia</taxon>
        <taxon>Eutheria</taxon>
        <taxon>Euarchontoglires</taxon>
        <taxon>Glires</taxon>
        <taxon>Rodentia</taxon>
        <taxon>Myomorpha</taxon>
        <taxon>Muroidea</taxon>
        <taxon>Muridae</taxon>
        <taxon>Murinae</taxon>
        <taxon>Rattus</taxon>
    </lineage>
</organism>
<dbReference type="Proteomes" id="UP000234681">
    <property type="component" value="Chromosome 6"/>
</dbReference>
<gene>
    <name evidence="2" type="ORF">rCG_61587</name>
</gene>
<sequence>MKHIQNALRRESRGLGRQLHRTIFQGACHTGLKTEYGSQAPPQKAGHSSVPLIPMLGNQNQNRRHCR</sequence>
<protein>
    <submittedName>
        <fullName evidence="2">RCG61587</fullName>
    </submittedName>
</protein>
<accession>A6HAQ5</accession>
<name>A6HAQ5_RAT</name>
<reference evidence="3" key="1">
    <citation type="submission" date="2005-09" db="EMBL/GenBank/DDBJ databases">
        <authorList>
            <person name="Mural R.J."/>
            <person name="Li P.W."/>
            <person name="Adams M.D."/>
            <person name="Amanatides P.G."/>
            <person name="Baden-Tillson H."/>
            <person name="Barnstead M."/>
            <person name="Chin S.H."/>
            <person name="Dew I."/>
            <person name="Evans C.A."/>
            <person name="Ferriera S."/>
            <person name="Flanigan M."/>
            <person name="Fosler C."/>
            <person name="Glodek A."/>
            <person name="Gu Z."/>
            <person name="Holt R.A."/>
            <person name="Jennings D."/>
            <person name="Kraft C.L."/>
            <person name="Lu F."/>
            <person name="Nguyen T."/>
            <person name="Nusskern D.R."/>
            <person name="Pfannkoch C.M."/>
            <person name="Sitter C."/>
            <person name="Sutton G.G."/>
            <person name="Venter J.C."/>
            <person name="Wang Z."/>
            <person name="Woodage T."/>
            <person name="Zheng X.H."/>
            <person name="Zhong F."/>
        </authorList>
    </citation>
    <scope>NUCLEOTIDE SEQUENCE [LARGE SCALE GENOMIC DNA]</scope>
    <source>
        <strain>BN</strain>
        <strain evidence="3">Sprague-Dawley</strain>
    </source>
</reference>
<proteinExistence type="predicted"/>
<evidence type="ECO:0000256" key="1">
    <source>
        <dbReference type="SAM" id="MobiDB-lite"/>
    </source>
</evidence>
<feature type="region of interest" description="Disordered" evidence="1">
    <location>
        <begin position="34"/>
        <end position="67"/>
    </location>
</feature>